<evidence type="ECO:0000313" key="3">
    <source>
        <dbReference type="EMBL" id="MBH5388578.1"/>
    </source>
</evidence>
<feature type="chain" id="PRO_5047446477" evidence="1">
    <location>
        <begin position="22"/>
        <end position="171"/>
    </location>
</feature>
<proteinExistence type="predicted"/>
<feature type="signal peptide" evidence="1">
    <location>
        <begin position="1"/>
        <end position="21"/>
    </location>
</feature>
<evidence type="ECO:0000313" key="4">
    <source>
        <dbReference type="Proteomes" id="UP001194539"/>
    </source>
</evidence>
<dbReference type="CDD" id="cd08545">
    <property type="entry name" value="YcnI_like"/>
    <property type="match status" value="1"/>
</dbReference>
<dbReference type="InterPro" id="IPR012533">
    <property type="entry name" value="YcnI-copper_dom"/>
</dbReference>
<dbReference type="InterPro" id="IPR038507">
    <property type="entry name" value="YcnI-like_sf"/>
</dbReference>
<dbReference type="EMBL" id="JACEGD010000017">
    <property type="protein sequence ID" value="MBH5388578.1"/>
    <property type="molecule type" value="Genomic_DNA"/>
</dbReference>
<sequence>MRTTALIVIAAALCAGTAAQAHTTLGQKEAAIGGPYLATFRVPHGCGNSPTVKVRVQIPVGVVGVKPMPKPGWQLDLVKGKYDKPYAMFHGSVTEGVKEVSWSGRLPDDFYDEFVLSTYLTDDLVPGQMLYFPVVQECESGIHRWIEIPMDGKSAADYKEPAPGVKLLPKQ</sequence>
<protein>
    <submittedName>
        <fullName evidence="3">YcnI family protein</fullName>
    </submittedName>
</protein>
<evidence type="ECO:0000256" key="1">
    <source>
        <dbReference type="SAM" id="SignalP"/>
    </source>
</evidence>
<gene>
    <name evidence="3" type="ORF">H1B27_20145</name>
</gene>
<dbReference type="RefSeq" id="WP_197967258.1">
    <property type="nucleotide sequence ID" value="NZ_JACEGD010000017.1"/>
</dbReference>
<comment type="caution">
    <text evidence="3">The sequence shown here is derived from an EMBL/GenBank/DDBJ whole genome shotgun (WGS) entry which is preliminary data.</text>
</comment>
<evidence type="ECO:0000259" key="2">
    <source>
        <dbReference type="Pfam" id="PF07987"/>
    </source>
</evidence>
<feature type="domain" description="YncI copper-binding" evidence="2">
    <location>
        <begin position="22"/>
        <end position="167"/>
    </location>
</feature>
<keyword evidence="4" id="KW-1185">Reference proteome</keyword>
<dbReference type="Pfam" id="PF07987">
    <property type="entry name" value="DUF1775"/>
    <property type="match status" value="1"/>
</dbReference>
<dbReference type="Proteomes" id="UP001194539">
    <property type="component" value="Unassembled WGS sequence"/>
</dbReference>
<name>A0ABS0P5R5_9BRAD</name>
<organism evidence="3 4">
    <name type="scientific">Bradyrhizobium diversitatis</name>
    <dbReference type="NCBI Taxonomy" id="2755406"/>
    <lineage>
        <taxon>Bacteria</taxon>
        <taxon>Pseudomonadati</taxon>
        <taxon>Pseudomonadota</taxon>
        <taxon>Alphaproteobacteria</taxon>
        <taxon>Hyphomicrobiales</taxon>
        <taxon>Nitrobacteraceae</taxon>
        <taxon>Bradyrhizobium</taxon>
    </lineage>
</organism>
<reference evidence="3 4" key="1">
    <citation type="submission" date="2020-07" db="EMBL/GenBank/DDBJ databases">
        <title>Bradyrhizobium diversity isolated from nodules of indigenous legumes of Western Australia.</title>
        <authorList>
            <person name="Klepa M.S."/>
        </authorList>
    </citation>
    <scope>NUCLEOTIDE SEQUENCE [LARGE SCALE GENOMIC DNA]</scope>
    <source>
        <strain evidence="3 4">CNPSo 4019</strain>
    </source>
</reference>
<dbReference type="Gene3D" id="2.60.40.2230">
    <property type="entry name" value="Uncharacterised protein YcnI-like PF07987, DUF1775"/>
    <property type="match status" value="1"/>
</dbReference>
<keyword evidence="1" id="KW-0732">Signal</keyword>
<accession>A0ABS0P5R5</accession>